<dbReference type="AlphaFoldDB" id="A0A8H7V1J9"/>
<proteinExistence type="inferred from homology"/>
<sequence length="406" mass="47591">MLAFLRKKKPTDQQRLVFPINLSTVHKFYLSRLPLTDWILFTLDPEAVKTILSKTSAFSLNTQTNPLSRLLVQNSLLSVNARKEQRKIMDPAIARIAPVQVLGSLVQKVFRVIDQETNQTVKIIDLMHRLTLDALGHTVFNFDFESLDKPKKIEWIQMYTDTSCSRLDWLLRHVPFKRRRFLKSVNRLNELLLSVTEKRRQEIHSKNPKYEKKGVFKTKRSRERERKIRNESKLLLLGHETTSHALGFCLYYLAYDKIIQNKARQEVIRILGDEKKDVIPTVEDCNSMVYLDMLIKESFRRFGMPLFTSPHRMEQDTLIGKVLIPQGTSVSIDLHALHHDPQLWEEPYKFNPERFASGGEYDQMRKENGYTFVPFCHGNGMDLSMTEQRVTLAMMCKLHRKKSKKR</sequence>
<comment type="caution">
    <text evidence="7">The sequence shown here is derived from an EMBL/GenBank/DDBJ whole genome shotgun (WGS) entry which is preliminary data.</text>
</comment>
<keyword evidence="4" id="KW-0560">Oxidoreductase</keyword>
<evidence type="ECO:0000313" key="7">
    <source>
        <dbReference type="EMBL" id="KAG2206706.1"/>
    </source>
</evidence>
<evidence type="ECO:0000256" key="5">
    <source>
        <dbReference type="ARBA" id="ARBA00023004"/>
    </source>
</evidence>
<dbReference type="PANTHER" id="PTHR24291">
    <property type="entry name" value="CYTOCHROME P450 FAMILY 4"/>
    <property type="match status" value="1"/>
</dbReference>
<organism evidence="7 8">
    <name type="scientific">Mucor saturninus</name>
    <dbReference type="NCBI Taxonomy" id="64648"/>
    <lineage>
        <taxon>Eukaryota</taxon>
        <taxon>Fungi</taxon>
        <taxon>Fungi incertae sedis</taxon>
        <taxon>Mucoromycota</taxon>
        <taxon>Mucoromycotina</taxon>
        <taxon>Mucoromycetes</taxon>
        <taxon>Mucorales</taxon>
        <taxon>Mucorineae</taxon>
        <taxon>Mucoraceae</taxon>
        <taxon>Mucor</taxon>
    </lineage>
</organism>
<dbReference type="InterPro" id="IPR002401">
    <property type="entry name" value="Cyt_P450_E_grp-I"/>
</dbReference>
<evidence type="ECO:0008006" key="9">
    <source>
        <dbReference type="Google" id="ProtNLM"/>
    </source>
</evidence>
<evidence type="ECO:0000256" key="6">
    <source>
        <dbReference type="ARBA" id="ARBA00023033"/>
    </source>
</evidence>
<evidence type="ECO:0000256" key="3">
    <source>
        <dbReference type="ARBA" id="ARBA00022723"/>
    </source>
</evidence>
<evidence type="ECO:0000313" key="8">
    <source>
        <dbReference type="Proteomes" id="UP000603453"/>
    </source>
</evidence>
<evidence type="ECO:0000256" key="1">
    <source>
        <dbReference type="ARBA" id="ARBA00010617"/>
    </source>
</evidence>
<dbReference type="PANTHER" id="PTHR24291:SF50">
    <property type="entry name" value="BIFUNCTIONAL ALBAFLAVENONE MONOOXYGENASE_TERPENE SYNTHASE"/>
    <property type="match status" value="1"/>
</dbReference>
<reference evidence="7" key="1">
    <citation type="submission" date="2020-12" db="EMBL/GenBank/DDBJ databases">
        <title>Metabolic potential, ecology and presence of endohyphal bacteria is reflected in genomic diversity of Mucoromycotina.</title>
        <authorList>
            <person name="Muszewska A."/>
            <person name="Okrasinska A."/>
            <person name="Steczkiewicz K."/>
            <person name="Drgas O."/>
            <person name="Orlowska M."/>
            <person name="Perlinska-Lenart U."/>
            <person name="Aleksandrzak-Piekarczyk T."/>
            <person name="Szatraj K."/>
            <person name="Zielenkiewicz U."/>
            <person name="Pilsyk S."/>
            <person name="Malc E."/>
            <person name="Mieczkowski P."/>
            <person name="Kruszewska J.S."/>
            <person name="Biernat P."/>
            <person name="Pawlowska J."/>
        </authorList>
    </citation>
    <scope>NUCLEOTIDE SEQUENCE</scope>
    <source>
        <strain evidence="7">WA0000017839</strain>
    </source>
</reference>
<keyword evidence="8" id="KW-1185">Reference proteome</keyword>
<evidence type="ECO:0000256" key="2">
    <source>
        <dbReference type="ARBA" id="ARBA00022617"/>
    </source>
</evidence>
<keyword evidence="6" id="KW-0503">Monooxygenase</keyword>
<evidence type="ECO:0000256" key="4">
    <source>
        <dbReference type="ARBA" id="ARBA00023002"/>
    </source>
</evidence>
<dbReference type="GO" id="GO:0005506">
    <property type="term" value="F:iron ion binding"/>
    <property type="evidence" value="ECO:0007669"/>
    <property type="project" value="InterPro"/>
</dbReference>
<dbReference type="Pfam" id="PF00067">
    <property type="entry name" value="p450"/>
    <property type="match status" value="1"/>
</dbReference>
<dbReference type="Gene3D" id="1.10.630.10">
    <property type="entry name" value="Cytochrome P450"/>
    <property type="match status" value="1"/>
</dbReference>
<dbReference type="GO" id="GO:0020037">
    <property type="term" value="F:heme binding"/>
    <property type="evidence" value="ECO:0007669"/>
    <property type="project" value="InterPro"/>
</dbReference>
<dbReference type="EMBL" id="JAEPRD010000029">
    <property type="protein sequence ID" value="KAG2206706.1"/>
    <property type="molecule type" value="Genomic_DNA"/>
</dbReference>
<accession>A0A8H7V1J9</accession>
<name>A0A8H7V1J9_9FUNG</name>
<dbReference type="PRINTS" id="PR00463">
    <property type="entry name" value="EP450I"/>
</dbReference>
<keyword evidence="2" id="KW-0349">Heme</keyword>
<dbReference type="InterPro" id="IPR050196">
    <property type="entry name" value="Cytochrome_P450_Monoox"/>
</dbReference>
<keyword evidence="5" id="KW-0408">Iron</keyword>
<dbReference type="CDD" id="cd00302">
    <property type="entry name" value="cytochrome_P450"/>
    <property type="match status" value="1"/>
</dbReference>
<gene>
    <name evidence="7" type="ORF">INT47_003648</name>
</gene>
<dbReference type="OrthoDB" id="1470350at2759"/>
<protein>
    <recommendedName>
        <fullName evidence="9">Cytochrome P450</fullName>
    </recommendedName>
</protein>
<dbReference type="Proteomes" id="UP000603453">
    <property type="component" value="Unassembled WGS sequence"/>
</dbReference>
<dbReference type="GO" id="GO:0004497">
    <property type="term" value="F:monooxygenase activity"/>
    <property type="evidence" value="ECO:0007669"/>
    <property type="project" value="UniProtKB-KW"/>
</dbReference>
<dbReference type="GO" id="GO:0016705">
    <property type="term" value="F:oxidoreductase activity, acting on paired donors, with incorporation or reduction of molecular oxygen"/>
    <property type="evidence" value="ECO:0007669"/>
    <property type="project" value="InterPro"/>
</dbReference>
<keyword evidence="3" id="KW-0479">Metal-binding</keyword>
<dbReference type="InterPro" id="IPR001128">
    <property type="entry name" value="Cyt_P450"/>
</dbReference>
<dbReference type="SUPFAM" id="SSF48264">
    <property type="entry name" value="Cytochrome P450"/>
    <property type="match status" value="1"/>
</dbReference>
<dbReference type="InterPro" id="IPR036396">
    <property type="entry name" value="Cyt_P450_sf"/>
</dbReference>
<comment type="similarity">
    <text evidence="1">Belongs to the cytochrome P450 family.</text>
</comment>